<organism evidence="1 2">
    <name type="scientific">Sphingosinicella soli</name>
    <dbReference type="NCBI Taxonomy" id="333708"/>
    <lineage>
        <taxon>Bacteria</taxon>
        <taxon>Pseudomonadati</taxon>
        <taxon>Pseudomonadota</taxon>
        <taxon>Alphaproteobacteria</taxon>
        <taxon>Sphingomonadales</taxon>
        <taxon>Sphingosinicellaceae</taxon>
        <taxon>Sphingosinicella</taxon>
    </lineage>
</organism>
<dbReference type="RefSeq" id="WP_243451635.1">
    <property type="nucleotide sequence ID" value="NZ_JACHNZ010000003.1"/>
</dbReference>
<dbReference type="Gene3D" id="6.10.10.120">
    <property type="entry name" value="Antitoxin ParD1-like"/>
    <property type="match status" value="1"/>
</dbReference>
<gene>
    <name evidence="1" type="ORF">GGQ98_000426</name>
</gene>
<protein>
    <submittedName>
        <fullName evidence="1">Arc/MetJ-type ribon-helix-helix transcriptional regulator</fullName>
    </submittedName>
</protein>
<name>A0A7W7AYP5_9SPHN</name>
<dbReference type="AlphaFoldDB" id="A0A7W7AYP5"/>
<comment type="caution">
    <text evidence="1">The sequence shown here is derived from an EMBL/GenBank/DDBJ whole genome shotgun (WGS) entry which is preliminary data.</text>
</comment>
<dbReference type="InterPro" id="IPR038296">
    <property type="entry name" value="ParD_sf"/>
</dbReference>
<sequence length="112" mass="12324">MSPRSIHALALVHNIPYVEDSLLKDDAMPKAMTLNVRVSGTLGEFVANNIGDDGAYENVSEYVRDLIRRDKERAEAEGFARLKAELTAAFAAPETAYEKLDAETVIARNTRG</sequence>
<evidence type="ECO:0000313" key="2">
    <source>
        <dbReference type="Proteomes" id="UP000566324"/>
    </source>
</evidence>
<keyword evidence="2" id="KW-1185">Reference proteome</keyword>
<accession>A0A7W7AYP5</accession>
<evidence type="ECO:0000313" key="1">
    <source>
        <dbReference type="EMBL" id="MBB4630821.1"/>
    </source>
</evidence>
<dbReference type="EMBL" id="JACHNZ010000003">
    <property type="protein sequence ID" value="MBB4630821.1"/>
    <property type="molecule type" value="Genomic_DNA"/>
</dbReference>
<proteinExistence type="predicted"/>
<dbReference type="Proteomes" id="UP000566324">
    <property type="component" value="Unassembled WGS sequence"/>
</dbReference>
<reference evidence="1 2" key="1">
    <citation type="submission" date="2020-08" db="EMBL/GenBank/DDBJ databases">
        <title>Genomic Encyclopedia of Type Strains, Phase IV (KMG-IV): sequencing the most valuable type-strain genomes for metagenomic binning, comparative biology and taxonomic classification.</title>
        <authorList>
            <person name="Goeker M."/>
        </authorList>
    </citation>
    <scope>NUCLEOTIDE SEQUENCE [LARGE SCALE GENOMIC DNA]</scope>
    <source>
        <strain evidence="1 2">DSM 17328</strain>
    </source>
</reference>